<reference evidence="3" key="1">
    <citation type="submission" date="2016-10" db="EMBL/GenBank/DDBJ databases">
        <authorList>
            <person name="Varghese N."/>
            <person name="Submissions S."/>
        </authorList>
    </citation>
    <scope>NUCLEOTIDE SEQUENCE [LARGE SCALE GENOMIC DNA]</scope>
    <source>
        <strain evidence="3">DSM 11005</strain>
    </source>
</reference>
<evidence type="ECO:0000259" key="1">
    <source>
        <dbReference type="Pfam" id="PF09848"/>
    </source>
</evidence>
<dbReference type="OrthoDB" id="3193269at2"/>
<dbReference type="SUPFAM" id="SSF52540">
    <property type="entry name" value="P-loop containing nucleoside triphosphate hydrolases"/>
    <property type="match status" value="2"/>
</dbReference>
<protein>
    <recommendedName>
        <fullName evidence="1">Schlafen group 3-like DNA/RNA helicase domain-containing protein</fullName>
    </recommendedName>
</protein>
<name>A0A1G6JS90_9FIRM</name>
<evidence type="ECO:0000313" key="3">
    <source>
        <dbReference type="Proteomes" id="UP000198943"/>
    </source>
</evidence>
<dbReference type="Pfam" id="PF09848">
    <property type="entry name" value="SLFN-g3_helicase"/>
    <property type="match status" value="1"/>
</dbReference>
<dbReference type="InterPro" id="IPR018647">
    <property type="entry name" value="SLFN_3-like_DNA/RNA_helicase"/>
</dbReference>
<accession>A0A1G6JS90</accession>
<dbReference type="InterPro" id="IPR027417">
    <property type="entry name" value="P-loop_NTPase"/>
</dbReference>
<sequence>MIIYDGLKRDFLKDVENDTIAITIRQTILEKMGRHPSESEDNAWNNSMNYMYKLLTDEEIPSDAGIAIEYNIPQTAKRVDFMISGYDNQNKPGMVIIELKQWSELNKIPSSDALVETYTGKALRKVVHPSYQAWSYAQLIADYNAAVQDEKIQLVPCAYLHNYFRKHNDPVDDAQYELYTKEAPVFTKGQVGNLRAFIKQCIKKGDNKEVLYLIDHGKIRPSKSLQESIASMIKGNKEFIMIDEQRVVYEEILKLSAKCQKDHKKRTIICTGGPGTGKSVIAVQLLAELTQRGQFVQYVSKNSAPRQVYAAKLKGNIKKSSVDNMFKGSGTFTEAAKDLYHTLLVDEAHRLNEKSGMFHNKGENQIKEIIHAAKCSVFFIDESQRVTIDDIGSVEEIRKWANRAQSEVTEMELVSQFRCNGSNGYLAWVDDLLEIRKTANYTLEGLDYDVFLCETPQEVRAKILEKNKSNNRARILAGYCWDWPKEERRNTNYHDIQIGDFGISWNLDDGQAFAISEDSVNEAGCIHTTQGLEFDYVGVIIGDDLRYDKVNKRIVTDFTKRASTDQSLKGIKKLNRENPEKAKVIADEIIKNTYRTLITRGMKGCYIYCTDADLREYIRDRLPDRSKKLYLVKDIQKLQKVAE</sequence>
<dbReference type="AlphaFoldDB" id="A0A1G6JS90"/>
<organism evidence="2 3">
    <name type="scientific">Succiniclasticum ruminis</name>
    <dbReference type="NCBI Taxonomy" id="40841"/>
    <lineage>
        <taxon>Bacteria</taxon>
        <taxon>Bacillati</taxon>
        <taxon>Bacillota</taxon>
        <taxon>Negativicutes</taxon>
        <taxon>Acidaminococcales</taxon>
        <taxon>Acidaminococcaceae</taxon>
        <taxon>Succiniclasticum</taxon>
    </lineage>
</organism>
<evidence type="ECO:0000313" key="2">
    <source>
        <dbReference type="EMBL" id="SDC21610.1"/>
    </source>
</evidence>
<dbReference type="EMBL" id="FMYW01000003">
    <property type="protein sequence ID" value="SDC21610.1"/>
    <property type="molecule type" value="Genomic_DNA"/>
</dbReference>
<gene>
    <name evidence="2" type="ORF">SAMN04487864_103245</name>
</gene>
<feature type="domain" description="Schlafen group 3-like DNA/RNA helicase" evidence="1">
    <location>
        <begin position="266"/>
        <end position="611"/>
    </location>
</feature>
<keyword evidence="3" id="KW-1185">Reference proteome</keyword>
<proteinExistence type="predicted"/>
<dbReference type="Gene3D" id="3.40.50.300">
    <property type="entry name" value="P-loop containing nucleotide triphosphate hydrolases"/>
    <property type="match status" value="1"/>
</dbReference>
<dbReference type="Proteomes" id="UP000198943">
    <property type="component" value="Unassembled WGS sequence"/>
</dbReference>